<evidence type="ECO:0000256" key="6">
    <source>
        <dbReference type="ARBA" id="ARBA00023136"/>
    </source>
</evidence>
<evidence type="ECO:0000256" key="4">
    <source>
        <dbReference type="ARBA" id="ARBA00022737"/>
    </source>
</evidence>
<dbReference type="InterPro" id="IPR027417">
    <property type="entry name" value="P-loop_NTPase"/>
</dbReference>
<feature type="domain" description="G-protein coupled receptors family 1 profile" evidence="10">
    <location>
        <begin position="1697"/>
        <end position="1972"/>
    </location>
</feature>
<feature type="transmembrane region" description="Helical" evidence="9">
    <location>
        <begin position="1956"/>
        <end position="1975"/>
    </location>
</feature>
<name>A0A818UPN9_9BILA</name>
<feature type="repeat" description="WD" evidence="7">
    <location>
        <begin position="1086"/>
        <end position="1127"/>
    </location>
</feature>
<dbReference type="PROSITE" id="PS50262">
    <property type="entry name" value="G_PROTEIN_RECEP_F1_2"/>
    <property type="match status" value="1"/>
</dbReference>
<protein>
    <recommendedName>
        <fullName evidence="10">G-protein coupled receptors family 1 profile domain-containing protein</fullName>
    </recommendedName>
</protein>
<feature type="region of interest" description="Disordered" evidence="8">
    <location>
        <begin position="2132"/>
        <end position="2181"/>
    </location>
</feature>
<dbReference type="CDD" id="cd00200">
    <property type="entry name" value="WD40"/>
    <property type="match status" value="2"/>
</dbReference>
<feature type="transmembrane region" description="Helical" evidence="9">
    <location>
        <begin position="1870"/>
        <end position="1893"/>
    </location>
</feature>
<sequence length="2234" mass="255446">MVSSHANNNSNLDAYVNVMQGKVLFPDNPLPKIAWNQIKILIVSNKDEFDNERNMLMTDTLPKLQQYFLTHGIYVNFIDCNLNWDHDLSRNPYHILQYMKEVHDAYKTSTGLFFLSLIGNKYGPIVLPSELSTSDFNNIKTAASDLNKDVKLLERWYLLDDKLSPPAYKLKDPDEDFSNILSRSSSTYDISIRESQEWNDVYTTLADLFISVLHEKSNLKSKHDTSSLHDIQLLSGVEMLFNYAAKLSSSGCMCVLRQIDGLNEKSKGNESYIDVLPGSNRLDKTRQEKLKRFRESLMNKLTLNDDNDSKIEDNRAIFNIQWKENGDFQLDDGDYQRYLRTLNAAIFLRVKSACERQIDQSISSHLKRPEQILYNETLVHLTYYSKLSSHTCLGFENFVENNNLFKKWLLSANTNEHYPLMIVGSRASGKTLLCTKLAQYLLNTLGKNAQCIIRYFNLTSRSRNLVELFSSICTQMSSFQNAPPLVNDQKLDRVEYYLSVLTNLSKNQKPIIIVIDGIEEGTPTSQYTASMAYYQALLHLLPPKVYVILSVSRNIHATPHSDIQIREILERLEKDECIIELPFSIETINIRDLSLHVKSELNSIKRNVTDSVLQALSKCIYQQLDKQSQIFFLLRLVLNESYFSYISQRKKKLDLTDLNIEEILNAYIDHCERKFGPKICSLIFNYISSSQAAIHELELLDILSCNNEFFLEYFQKDLPKYLRFPSSLWIAIKYTLGPLLSIRYFDLKVVICWSHSFIRRHMKQKYLKRVEDIRISHRDISNYFLESFIESKPLVDMGRNIQIRGDNARRFVLQQPLLYSETAYNYRRLGELWYQLMHSGDIDRLKEHTLCCFDYLLAKIHGSSIEQLLWEIDIVCSNILDADVLLVQTILRNIIHIVSYDPVLLAGEMILRLKNIKNHYNEHIEVLFAQAHDWCDSSSASVFVPLTSWISTVPSMTITVLPCVDGAFKIAPTTFNQHVFCTTRANEIAMYHIPSKKLVKKFTGHTSQITAIQLTHNNKYLVSSSTDRTIKLFNLNSGELENSYCVHQDEVLCMTVSHNNEQIVTGSRDRFIIVFRSENGEIEHSIEQHTDAVTAVALTQDDALLISASRDQTIKRWTFRGMQLLDVIDTVGSPITHMIISTDDTFIIVSCDNKTVQVKSLVTGSDIHNLEGHSSEVTSLSVSNDSICCYVGCSDAHIYVYNLRSQILLRTLTHHDSAITDLNISMDDYFLFSAAENAIHVLNVKQQSNGFQTTDPLSSPDAITALSISREGDVAIAGCAAGSVRLFNLIDGEFTERTTDHKGPVTQVALSHSYLFSLSGSKDTTIKVYDNEMGEIVAEFTDHTAPIAHVRILEDNRKILSSDEQNYIKTWWANTGEPIDSYNIPCKMLGVSPDGKYVVSGNGDHLLKIWSLDDARVVRSIDHTEGKITCMAFRADSQYLITGGEDFSCKLWELASGKLTQVLVEHEHSISAVAISEDGKHVLSGDNDGHALIWSFKDGAVVHKLTRHKNAIVTVSFTIDSNIAITASQDGFLQAWSTLTGICIAAFHFNQTLIKLLVSQSGARYAAILQNTSCVAMLSLFNIPSGEVTKMPQRHNQTFCDPNNILLPIKPKPLLFPKESTFLYDESNQILKSDQIAGDTILIRYSFKKKPIMNIEHFEYYELYSISSNMSNDSVIKFIINFHRIYPWLLFPFGFIGSLLTIFIFTRKKFQKFGCSILFVAESFMDLILITLNCIRLIIRYTFQSYFLQRSLYLCRTYKFLTSYCSHCAVWILCVISLERAAVTKRYVWNQNVFSRKHSYCTLILIYIILFFLNIHYLIYFGSRQEEENNDLGTNKTKKNFFIMCSSNLTRLSKETYESFLIYYFSKMDFLLNSIIPFIIILLANTTVMYSVCKSRILIKQLGVRQTRPPRDTQLAYILFVSTLIFLLLTFPLRVFSVIEPYLNYDEKYLILLDGIMRFLLYLDHGCGFYLYTFTGELFRRELKKFIYECLFKIFHWTYVEPRHQNELSCSNGGACSHVLHQSQHANILLKDSISSFTGPGTTTVMKSSLHSLQTHRTSNYSAYHQCPFAKPRMTNTLSTSLSRSKFSYPIEKQNLLTSEQQRGLVKRHSSSCFESQYRPLLIPYTSQNIDPTHNLDRMSDISDPMSKSQSKELFNKKKQRGRTKKNSIGGGGPVSTSNPTVSNTAVTKLFALQTSQGTNGLYNGEDPAVVVINHQPPVLTQAKEKRTKICCLL</sequence>
<dbReference type="Pfam" id="PF00001">
    <property type="entry name" value="7tm_1"/>
    <property type="match status" value="1"/>
</dbReference>
<dbReference type="Gene3D" id="1.20.1070.10">
    <property type="entry name" value="Rhodopsin 7-helix transmembrane proteins"/>
    <property type="match status" value="1"/>
</dbReference>
<feature type="transmembrane region" description="Helical" evidence="9">
    <location>
        <begin position="1717"/>
        <end position="1739"/>
    </location>
</feature>
<dbReference type="PANTHER" id="PTHR19871:SF41">
    <property type="entry name" value="NACHT DOMAIN- AND WD REPEAT-CONTAINING PROTEIN 1-LIKE"/>
    <property type="match status" value="1"/>
</dbReference>
<dbReference type="SUPFAM" id="SSF50998">
    <property type="entry name" value="Quinoprotein alcohol dehydrogenase-like"/>
    <property type="match status" value="1"/>
</dbReference>
<feature type="repeat" description="WD" evidence="7">
    <location>
        <begin position="1505"/>
        <end position="1546"/>
    </location>
</feature>
<evidence type="ECO:0000256" key="2">
    <source>
        <dbReference type="ARBA" id="ARBA00022574"/>
    </source>
</evidence>
<organism evidence="11 12">
    <name type="scientific">Adineta steineri</name>
    <dbReference type="NCBI Taxonomy" id="433720"/>
    <lineage>
        <taxon>Eukaryota</taxon>
        <taxon>Metazoa</taxon>
        <taxon>Spiralia</taxon>
        <taxon>Gnathifera</taxon>
        <taxon>Rotifera</taxon>
        <taxon>Eurotatoria</taxon>
        <taxon>Bdelloidea</taxon>
        <taxon>Adinetida</taxon>
        <taxon>Adinetidae</taxon>
        <taxon>Adineta</taxon>
    </lineage>
</organism>
<evidence type="ECO:0000256" key="8">
    <source>
        <dbReference type="SAM" id="MobiDB-lite"/>
    </source>
</evidence>
<evidence type="ECO:0000256" key="5">
    <source>
        <dbReference type="ARBA" id="ARBA00022989"/>
    </source>
</evidence>
<dbReference type="EMBL" id="CAJOAZ010000731">
    <property type="protein sequence ID" value="CAF3704284.1"/>
    <property type="molecule type" value="Genomic_DNA"/>
</dbReference>
<dbReference type="InterPro" id="IPR015943">
    <property type="entry name" value="WD40/YVTN_repeat-like_dom_sf"/>
</dbReference>
<dbReference type="InterPro" id="IPR057588">
    <property type="entry name" value="NWD1/2-like_WH"/>
</dbReference>
<evidence type="ECO:0000259" key="10">
    <source>
        <dbReference type="PROSITE" id="PS50262"/>
    </source>
</evidence>
<keyword evidence="4" id="KW-0677">Repeat</keyword>
<dbReference type="Gene3D" id="3.40.50.300">
    <property type="entry name" value="P-loop containing nucleotide triphosphate hydrolases"/>
    <property type="match status" value="1"/>
</dbReference>
<dbReference type="Pfam" id="PF00400">
    <property type="entry name" value="WD40"/>
    <property type="match status" value="9"/>
</dbReference>
<comment type="caution">
    <text evidence="11">The sequence shown here is derived from an EMBL/GenBank/DDBJ whole genome shotgun (WGS) entry which is preliminary data.</text>
</comment>
<feature type="repeat" description="WD" evidence="7">
    <location>
        <begin position="1170"/>
        <end position="1211"/>
    </location>
</feature>
<dbReference type="PROSITE" id="PS50082">
    <property type="entry name" value="WD_REPEATS_2"/>
    <property type="match status" value="8"/>
</dbReference>
<dbReference type="Pfam" id="PF25469">
    <property type="entry name" value="WHD_NWD1"/>
    <property type="match status" value="1"/>
</dbReference>
<proteinExistence type="predicted"/>
<dbReference type="InterPro" id="IPR056884">
    <property type="entry name" value="NPHP3-like_N"/>
</dbReference>
<dbReference type="InterPro" id="IPR017452">
    <property type="entry name" value="GPCR_Rhodpsn_7TM"/>
</dbReference>
<dbReference type="SUPFAM" id="SSF50978">
    <property type="entry name" value="WD40 repeat-like"/>
    <property type="match status" value="1"/>
</dbReference>
<feature type="repeat" description="WD" evidence="7">
    <location>
        <begin position="1421"/>
        <end position="1462"/>
    </location>
</feature>
<dbReference type="Pfam" id="PF24883">
    <property type="entry name" value="NPHP3_N"/>
    <property type="match status" value="1"/>
</dbReference>
<feature type="repeat" description="WD" evidence="7">
    <location>
        <begin position="1463"/>
        <end position="1504"/>
    </location>
</feature>
<feature type="repeat" description="WD" evidence="7">
    <location>
        <begin position="1002"/>
        <end position="1043"/>
    </location>
</feature>
<feature type="repeat" description="WD" evidence="7">
    <location>
        <begin position="1298"/>
        <end position="1339"/>
    </location>
</feature>
<evidence type="ECO:0000313" key="12">
    <source>
        <dbReference type="Proteomes" id="UP000663844"/>
    </source>
</evidence>
<dbReference type="InterPro" id="IPR000276">
    <property type="entry name" value="GPCR_Rhodpsn"/>
</dbReference>
<reference evidence="11" key="1">
    <citation type="submission" date="2021-02" db="EMBL/GenBank/DDBJ databases">
        <authorList>
            <person name="Nowell W R."/>
        </authorList>
    </citation>
    <scope>NUCLEOTIDE SEQUENCE</scope>
</reference>
<evidence type="ECO:0000256" key="7">
    <source>
        <dbReference type="PROSITE-ProRule" id="PRU00221"/>
    </source>
</evidence>
<dbReference type="SUPFAM" id="SSF52540">
    <property type="entry name" value="P-loop containing nucleoside triphosphate hydrolases"/>
    <property type="match status" value="1"/>
</dbReference>
<dbReference type="InterPro" id="IPR036322">
    <property type="entry name" value="WD40_repeat_dom_sf"/>
</dbReference>
<dbReference type="PROSITE" id="PS00678">
    <property type="entry name" value="WD_REPEATS_1"/>
    <property type="match status" value="1"/>
</dbReference>
<feature type="transmembrane region" description="Helical" evidence="9">
    <location>
        <begin position="1799"/>
        <end position="1820"/>
    </location>
</feature>
<dbReference type="PROSITE" id="PS50294">
    <property type="entry name" value="WD_REPEATS_REGION"/>
    <property type="match status" value="5"/>
</dbReference>
<dbReference type="InterPro" id="IPR019775">
    <property type="entry name" value="WD40_repeat_CS"/>
</dbReference>
<dbReference type="GO" id="GO:0004930">
    <property type="term" value="F:G protein-coupled receptor activity"/>
    <property type="evidence" value="ECO:0007669"/>
    <property type="project" value="InterPro"/>
</dbReference>
<dbReference type="Gene3D" id="2.130.10.10">
    <property type="entry name" value="YVTN repeat-like/Quinoprotein amine dehydrogenase"/>
    <property type="match status" value="3"/>
</dbReference>
<dbReference type="InterPro" id="IPR052752">
    <property type="entry name" value="NACHT-WD_repeat"/>
</dbReference>
<keyword evidence="2 7" id="KW-0853">WD repeat</keyword>
<accession>A0A818UPN9</accession>
<dbReference type="InterPro" id="IPR001680">
    <property type="entry name" value="WD40_rpt"/>
</dbReference>
<dbReference type="Proteomes" id="UP000663844">
    <property type="component" value="Unassembled WGS sequence"/>
</dbReference>
<comment type="subcellular location">
    <subcellularLocation>
        <location evidence="1">Membrane</location>
    </subcellularLocation>
</comment>
<evidence type="ECO:0000313" key="11">
    <source>
        <dbReference type="EMBL" id="CAF3704284.1"/>
    </source>
</evidence>
<feature type="repeat" description="WD" evidence="7">
    <location>
        <begin position="1379"/>
        <end position="1420"/>
    </location>
</feature>
<feature type="transmembrane region" description="Helical" evidence="9">
    <location>
        <begin position="1759"/>
        <end position="1778"/>
    </location>
</feature>
<evidence type="ECO:0000256" key="9">
    <source>
        <dbReference type="SAM" id="Phobius"/>
    </source>
</evidence>
<dbReference type="SUPFAM" id="SSF81321">
    <property type="entry name" value="Family A G protein-coupled receptor-like"/>
    <property type="match status" value="1"/>
</dbReference>
<dbReference type="SMART" id="SM00320">
    <property type="entry name" value="WD40"/>
    <property type="match status" value="13"/>
</dbReference>
<keyword evidence="5 9" id="KW-1133">Transmembrane helix</keyword>
<feature type="transmembrane region" description="Helical" evidence="9">
    <location>
        <begin position="1914"/>
        <end position="1936"/>
    </location>
</feature>
<dbReference type="GO" id="GO:0016020">
    <property type="term" value="C:membrane"/>
    <property type="evidence" value="ECO:0007669"/>
    <property type="project" value="UniProtKB-SubCell"/>
</dbReference>
<feature type="transmembrane region" description="Helical" evidence="9">
    <location>
        <begin position="1685"/>
        <end position="1705"/>
    </location>
</feature>
<evidence type="ECO:0000256" key="1">
    <source>
        <dbReference type="ARBA" id="ARBA00004370"/>
    </source>
</evidence>
<dbReference type="PANTHER" id="PTHR19871">
    <property type="entry name" value="BETA TRANSDUCIN-RELATED PROTEIN"/>
    <property type="match status" value="1"/>
</dbReference>
<keyword evidence="6 9" id="KW-0472">Membrane</keyword>
<dbReference type="InterPro" id="IPR011047">
    <property type="entry name" value="Quinoprotein_ADH-like_sf"/>
</dbReference>
<keyword evidence="3 9" id="KW-0812">Transmembrane</keyword>
<evidence type="ECO:0000256" key="3">
    <source>
        <dbReference type="ARBA" id="ARBA00022692"/>
    </source>
</evidence>
<gene>
    <name evidence="11" type="ORF">OXD698_LOCUS12500</name>
</gene>
<feature type="compositionally biased region" description="Basic residues" evidence="8">
    <location>
        <begin position="2157"/>
        <end position="2166"/>
    </location>
</feature>